<dbReference type="GO" id="GO:0008284">
    <property type="term" value="P:positive regulation of cell population proliferation"/>
    <property type="evidence" value="ECO:0007669"/>
    <property type="project" value="TreeGrafter"/>
</dbReference>
<dbReference type="PANTHER" id="PTHR46845">
    <property type="entry name" value="INSULIN-LIKE GROWTH FACTOR I"/>
    <property type="match status" value="1"/>
</dbReference>
<dbReference type="CDD" id="cd04366">
    <property type="entry name" value="IlGF_insulin_bombyxin_like"/>
    <property type="match status" value="1"/>
</dbReference>
<evidence type="ECO:0000256" key="1">
    <source>
        <dbReference type="ARBA" id="ARBA00009034"/>
    </source>
</evidence>
<evidence type="ECO:0000256" key="6">
    <source>
        <dbReference type="SAM" id="MobiDB-lite"/>
    </source>
</evidence>
<dbReference type="EMBL" id="MT879284">
    <property type="protein sequence ID" value="UES72910.1"/>
    <property type="molecule type" value="mRNA"/>
</dbReference>
<dbReference type="InterPro" id="IPR022353">
    <property type="entry name" value="Insulin_CS"/>
</dbReference>
<sequence length="184" mass="20326">MRSLAAVALVLLAAATRGSWGAASPRCGSHLADLLAAVCQGRGYNNPLHHDTPAPPLLAGEGATRVRRGVVDECCKKSCSYSTLQQYCKNPASAQAHRLEESNHVEPTRYGRVRHRDLPQKARGRQRKKKGKRRNGKCRCARRQRRRKHERAHADRPLRDAPSFQIGTVASPLVGDAYIVPQLP</sequence>
<evidence type="ECO:0000256" key="3">
    <source>
        <dbReference type="ARBA" id="ARBA00022729"/>
    </source>
</evidence>
<evidence type="ECO:0000256" key="7">
    <source>
        <dbReference type="SAM" id="SignalP"/>
    </source>
</evidence>
<evidence type="ECO:0000256" key="2">
    <source>
        <dbReference type="ARBA" id="ARBA00022685"/>
    </source>
</evidence>
<dbReference type="InterPro" id="IPR022352">
    <property type="entry name" value="Ins/IGF/rlx"/>
</dbReference>
<dbReference type="SUPFAM" id="SSF56994">
    <property type="entry name" value="Insulin-like"/>
    <property type="match status" value="1"/>
</dbReference>
<evidence type="ECO:0000256" key="5">
    <source>
        <dbReference type="RuleBase" id="RU000406"/>
    </source>
</evidence>
<reference evidence="9" key="1">
    <citation type="journal article" date="2018" name="J. Proteome Res.">
        <title>Transcriptomic and Neuropeptidomic Analysis of the Stick Insect, Carausius morosus.</title>
        <authorList>
            <person name="Liessem S"/>
            <person name="Ragionieri L"/>
            <person name="Neupert S"/>
            <person name="Buschges A"/>
            <person name="Predel R."/>
        </authorList>
    </citation>
    <scope>NUCLEOTIDE SEQUENCE</scope>
</reference>
<feature type="chain" id="PRO_5035423525" evidence="7">
    <location>
        <begin position="22"/>
        <end position="184"/>
    </location>
</feature>
<name>A0A8K1VQC6_CARMO</name>
<accession>A0A8K1VQC6</accession>
<organism evidence="9">
    <name type="scientific">Carausius morosus</name>
    <name type="common">Indian stick insect</name>
    <name type="synonym">Dixippus morosus</name>
    <dbReference type="NCBI Taxonomy" id="7022"/>
    <lineage>
        <taxon>Eukaryota</taxon>
        <taxon>Metazoa</taxon>
        <taxon>Ecdysozoa</taxon>
        <taxon>Arthropoda</taxon>
        <taxon>Hexapoda</taxon>
        <taxon>Insecta</taxon>
        <taxon>Pterygota</taxon>
        <taxon>Neoptera</taxon>
        <taxon>Polyneoptera</taxon>
        <taxon>Phasmatodea</taxon>
        <taxon>Verophasmatodea</taxon>
        <taxon>Anareolatae</taxon>
        <taxon>Lonchodidae</taxon>
        <taxon>Lonchodinae</taxon>
        <taxon>Carausius</taxon>
    </lineage>
</organism>
<dbReference type="PRINTS" id="PR00276">
    <property type="entry name" value="INSULINFAMLY"/>
</dbReference>
<dbReference type="GO" id="GO:0043066">
    <property type="term" value="P:negative regulation of apoptotic process"/>
    <property type="evidence" value="ECO:0007669"/>
    <property type="project" value="TreeGrafter"/>
</dbReference>
<feature type="compositionally biased region" description="Basic and acidic residues" evidence="6">
    <location>
        <begin position="97"/>
        <end position="109"/>
    </location>
</feature>
<comment type="subcellular location">
    <subcellularLocation>
        <location evidence="5">Secreted</location>
    </subcellularLocation>
</comment>
<keyword evidence="2" id="KW-0165">Cleavage on pair of basic residues</keyword>
<dbReference type="InterPro" id="IPR036438">
    <property type="entry name" value="Insulin-like_sf"/>
</dbReference>
<dbReference type="InterPro" id="IPR016179">
    <property type="entry name" value="Insulin-like"/>
</dbReference>
<evidence type="ECO:0000313" key="9">
    <source>
        <dbReference type="EMBL" id="UES72910.1"/>
    </source>
</evidence>
<dbReference type="AlphaFoldDB" id="A0A8K1VQC6"/>
<keyword evidence="4" id="KW-1015">Disulfide bond</keyword>
<feature type="region of interest" description="Disordered" evidence="6">
    <location>
        <begin position="95"/>
        <end position="163"/>
    </location>
</feature>
<protein>
    <submittedName>
        <fullName evidence="9">Insulin-like protein 6</fullName>
    </submittedName>
</protein>
<feature type="signal peptide" evidence="7">
    <location>
        <begin position="1"/>
        <end position="21"/>
    </location>
</feature>
<feature type="compositionally biased region" description="Basic residues" evidence="6">
    <location>
        <begin position="122"/>
        <end position="151"/>
    </location>
</feature>
<feature type="domain" description="Insulin-like" evidence="8">
    <location>
        <begin position="24"/>
        <end position="88"/>
    </location>
</feature>
<evidence type="ECO:0000259" key="8">
    <source>
        <dbReference type="SMART" id="SM00078"/>
    </source>
</evidence>
<proteinExistence type="evidence at transcript level"/>
<dbReference type="GO" id="GO:0005159">
    <property type="term" value="F:insulin-like growth factor receptor binding"/>
    <property type="evidence" value="ECO:0007669"/>
    <property type="project" value="TreeGrafter"/>
</dbReference>
<dbReference type="GO" id="GO:0005179">
    <property type="term" value="F:hormone activity"/>
    <property type="evidence" value="ECO:0007669"/>
    <property type="project" value="InterPro"/>
</dbReference>
<keyword evidence="5" id="KW-0964">Secreted</keyword>
<dbReference type="SMART" id="SM00078">
    <property type="entry name" value="IlGF"/>
    <property type="match status" value="1"/>
</dbReference>
<dbReference type="GO" id="GO:0048009">
    <property type="term" value="P:insulin-like growth factor receptor signaling pathway"/>
    <property type="evidence" value="ECO:0007669"/>
    <property type="project" value="TreeGrafter"/>
</dbReference>
<comment type="similarity">
    <text evidence="1 5">Belongs to the insulin family.</text>
</comment>
<evidence type="ECO:0000256" key="4">
    <source>
        <dbReference type="ARBA" id="ARBA00023157"/>
    </source>
</evidence>
<dbReference type="Pfam" id="PF00049">
    <property type="entry name" value="Insulin"/>
    <property type="match status" value="1"/>
</dbReference>
<reference evidence="9" key="2">
    <citation type="journal article" date="2021" name="J. Neurosci.">
        <title>Neuromodulation Can Be Simple: Myoinhibitory Peptide, Contained in Dedicated Regulatory Pathways, Is the Only Neurally-Mediated Peptide Modulator of Stick Insect Leg Muscle.</title>
        <authorList>
            <person name="Liessem S."/>
            <person name="Kowatschew D."/>
            <person name="Dippel S."/>
            <person name="Blanke A."/>
            <person name="Korsching S."/>
            <person name="Guschlbauer C."/>
            <person name="Hooper S.L."/>
            <person name="Predel R."/>
            <person name="Buschges A."/>
        </authorList>
    </citation>
    <scope>NUCLEOTIDE SEQUENCE</scope>
</reference>
<dbReference type="GO" id="GO:0008283">
    <property type="term" value="P:cell population proliferation"/>
    <property type="evidence" value="ECO:0007669"/>
    <property type="project" value="TreeGrafter"/>
</dbReference>
<dbReference type="PANTHER" id="PTHR46845:SF1">
    <property type="entry name" value="INSULIN-LIKE GROWTH FACTOR I"/>
    <property type="match status" value="1"/>
</dbReference>
<dbReference type="PROSITE" id="PS00262">
    <property type="entry name" value="INSULIN"/>
    <property type="match status" value="1"/>
</dbReference>
<dbReference type="Gene3D" id="1.10.100.10">
    <property type="entry name" value="Insulin-like"/>
    <property type="match status" value="1"/>
</dbReference>
<dbReference type="GO" id="GO:0005615">
    <property type="term" value="C:extracellular space"/>
    <property type="evidence" value="ECO:0007669"/>
    <property type="project" value="TreeGrafter"/>
</dbReference>
<dbReference type="GO" id="GO:0051897">
    <property type="term" value="P:positive regulation of phosphatidylinositol 3-kinase/protein kinase B signal transduction"/>
    <property type="evidence" value="ECO:0007669"/>
    <property type="project" value="TreeGrafter"/>
</dbReference>
<keyword evidence="3 7" id="KW-0732">Signal</keyword>